<protein>
    <submittedName>
        <fullName evidence="1">Uncharacterized protein</fullName>
    </submittedName>
</protein>
<proteinExistence type="predicted"/>
<gene>
    <name evidence="1" type="ORF">NDI37_17970</name>
</gene>
<dbReference type="RefSeq" id="WP_190424683.1">
    <property type="nucleotide sequence ID" value="NZ_JAMPKK010000041.1"/>
</dbReference>
<comment type="caution">
    <text evidence="1">The sequence shown here is derived from an EMBL/GenBank/DDBJ whole genome shotgun (WGS) entry which is preliminary data.</text>
</comment>
<dbReference type="EMBL" id="JAMPKK010000041">
    <property type="protein sequence ID" value="MEP0866347.1"/>
    <property type="molecule type" value="Genomic_DNA"/>
</dbReference>
<name>A0ABV0JUN2_9CYAN</name>
<reference evidence="1 2" key="1">
    <citation type="submission" date="2022-04" db="EMBL/GenBank/DDBJ databases">
        <title>Positive selection, recombination, and allopatry shape intraspecific diversity of widespread and dominant cyanobacteria.</title>
        <authorList>
            <person name="Wei J."/>
            <person name="Shu W."/>
            <person name="Hu C."/>
        </authorList>
    </citation>
    <scope>NUCLEOTIDE SEQUENCE [LARGE SCALE GENOMIC DNA]</scope>
    <source>
        <strain evidence="1 2">GB2-A5</strain>
    </source>
</reference>
<evidence type="ECO:0000313" key="1">
    <source>
        <dbReference type="EMBL" id="MEP0866347.1"/>
    </source>
</evidence>
<dbReference type="Proteomes" id="UP001442494">
    <property type="component" value="Unassembled WGS sequence"/>
</dbReference>
<organism evidence="1 2">
    <name type="scientific">Funiculus sociatus GB2-A5</name>
    <dbReference type="NCBI Taxonomy" id="2933946"/>
    <lineage>
        <taxon>Bacteria</taxon>
        <taxon>Bacillati</taxon>
        <taxon>Cyanobacteriota</taxon>
        <taxon>Cyanophyceae</taxon>
        <taxon>Coleofasciculales</taxon>
        <taxon>Coleofasciculaceae</taxon>
        <taxon>Funiculus</taxon>
    </lineage>
</organism>
<evidence type="ECO:0000313" key="2">
    <source>
        <dbReference type="Proteomes" id="UP001442494"/>
    </source>
</evidence>
<sequence length="104" mass="12118">MIAIAPKLEYQLTLENLKRKLQLILFSFERAVNQDLTHFIKLGKIMERLKIALAQHINKPFYLINIIIPVCYQAKISIPQLFLENLDSLSKILLSNFKIDYSLS</sequence>
<accession>A0ABV0JUN2</accession>
<keyword evidence="2" id="KW-1185">Reference proteome</keyword>